<dbReference type="Proteomes" id="UP000651452">
    <property type="component" value="Unassembled WGS sequence"/>
</dbReference>
<accession>A0A8H7MES8</accession>
<sequence>MSANSSPTTPKAKPADIAAPSSLSSIHAGAPGGMAPSEHDSDQGLGHRSADPRSLEYTQAPNPQPPRSSFEGTARDPNAPVRHWPTFGSFVMTGHAAGPSRVALSGSNVRSSAGFKIGAVPGNYRSPFDHNMVHRSPKGGLRPFPQHHHASAMSPSQVLSAATPLVQAPRASVPVSAPQVRAVIPPPGTPNRVVLLGPLRMIRGQCAKKNTLHPILVWIDQYMGEELRTPFQTDPLVANIVYAVNIPMDEEHWRDWNKVLAVFPRATAWQEALTLGEMPFDQVTGEHPTKVLFREGEELESLLADLIQTYNLGVQHDVNRPWDLLGQRDWKAPEAREAHSREGKIYGDNSS</sequence>
<proteinExistence type="predicted"/>
<dbReference type="EMBL" id="RZGK01000018">
    <property type="protein sequence ID" value="KAF9692260.1"/>
    <property type="molecule type" value="Genomic_DNA"/>
</dbReference>
<gene>
    <name evidence="2" type="ORF">EKO04_009751</name>
</gene>
<feature type="compositionally biased region" description="Basic and acidic residues" evidence="1">
    <location>
        <begin position="332"/>
        <end position="345"/>
    </location>
</feature>
<comment type="caution">
    <text evidence="2">The sequence shown here is derived from an EMBL/GenBank/DDBJ whole genome shotgun (WGS) entry which is preliminary data.</text>
</comment>
<reference evidence="2" key="1">
    <citation type="submission" date="2018-12" db="EMBL/GenBank/DDBJ databases">
        <authorList>
            <person name="Syme R.A."/>
            <person name="Farfan-Caceres L."/>
            <person name="Lichtenzveig J."/>
        </authorList>
    </citation>
    <scope>NUCLEOTIDE SEQUENCE</scope>
    <source>
        <strain evidence="2">Al4</strain>
    </source>
</reference>
<dbReference type="OrthoDB" id="3797745at2759"/>
<reference evidence="2" key="2">
    <citation type="submission" date="2020-09" db="EMBL/GenBank/DDBJ databases">
        <title>Reference genome assembly for Australian Ascochyta lentis isolate Al4.</title>
        <authorList>
            <person name="Lee R.C."/>
            <person name="Farfan-Caceres L.M."/>
            <person name="Debler J.W."/>
            <person name="Williams A.H."/>
            <person name="Henares B.M."/>
        </authorList>
    </citation>
    <scope>NUCLEOTIDE SEQUENCE</scope>
    <source>
        <strain evidence="2">Al4</strain>
    </source>
</reference>
<feature type="region of interest" description="Disordered" evidence="1">
    <location>
        <begin position="1"/>
        <end position="82"/>
    </location>
</feature>
<evidence type="ECO:0000256" key="1">
    <source>
        <dbReference type="SAM" id="MobiDB-lite"/>
    </source>
</evidence>
<dbReference type="AlphaFoldDB" id="A0A8H7MES8"/>
<protein>
    <submittedName>
        <fullName evidence="2">Uncharacterized protein</fullName>
    </submittedName>
</protein>
<organism evidence="2 3">
    <name type="scientific">Ascochyta lentis</name>
    <dbReference type="NCBI Taxonomy" id="205686"/>
    <lineage>
        <taxon>Eukaryota</taxon>
        <taxon>Fungi</taxon>
        <taxon>Dikarya</taxon>
        <taxon>Ascomycota</taxon>
        <taxon>Pezizomycotina</taxon>
        <taxon>Dothideomycetes</taxon>
        <taxon>Pleosporomycetidae</taxon>
        <taxon>Pleosporales</taxon>
        <taxon>Pleosporineae</taxon>
        <taxon>Didymellaceae</taxon>
        <taxon>Ascochyta</taxon>
    </lineage>
</organism>
<evidence type="ECO:0000313" key="2">
    <source>
        <dbReference type="EMBL" id="KAF9692260.1"/>
    </source>
</evidence>
<name>A0A8H7MES8_9PLEO</name>
<keyword evidence="3" id="KW-1185">Reference proteome</keyword>
<evidence type="ECO:0000313" key="3">
    <source>
        <dbReference type="Proteomes" id="UP000651452"/>
    </source>
</evidence>
<feature type="region of interest" description="Disordered" evidence="1">
    <location>
        <begin position="332"/>
        <end position="351"/>
    </location>
</feature>